<reference evidence="1 2" key="1">
    <citation type="submission" date="2013-09" db="EMBL/GenBank/DDBJ databases">
        <title>Corchorus capsularis genome sequencing.</title>
        <authorList>
            <person name="Alam M."/>
            <person name="Haque M.S."/>
            <person name="Islam M.S."/>
            <person name="Emdad E.M."/>
            <person name="Islam M.M."/>
            <person name="Ahmed B."/>
            <person name="Halim A."/>
            <person name="Hossen Q.M.M."/>
            <person name="Hossain M.Z."/>
            <person name="Ahmed R."/>
            <person name="Khan M.M."/>
            <person name="Islam R."/>
            <person name="Rashid M.M."/>
            <person name="Khan S.A."/>
            <person name="Rahman M.S."/>
            <person name="Alam M."/>
        </authorList>
    </citation>
    <scope>NUCLEOTIDE SEQUENCE [LARGE SCALE GENOMIC DNA]</scope>
    <source>
        <strain evidence="2">cv. CVL-1</strain>
        <tissue evidence="1">Whole seedling</tissue>
    </source>
</reference>
<sequence length="30" mass="3475">MVSWPDELFKCREMGDAIVVVGEHSRKKRA</sequence>
<keyword evidence="2" id="KW-1185">Reference proteome</keyword>
<accession>A0A1R3K6N1</accession>
<protein>
    <submittedName>
        <fullName evidence="1">Uncharacterized protein</fullName>
    </submittedName>
</protein>
<evidence type="ECO:0000313" key="2">
    <source>
        <dbReference type="Proteomes" id="UP000188268"/>
    </source>
</evidence>
<name>A0A1R3K6N1_COCAP</name>
<organism evidence="1 2">
    <name type="scientific">Corchorus capsularis</name>
    <name type="common">Jute</name>
    <dbReference type="NCBI Taxonomy" id="210143"/>
    <lineage>
        <taxon>Eukaryota</taxon>
        <taxon>Viridiplantae</taxon>
        <taxon>Streptophyta</taxon>
        <taxon>Embryophyta</taxon>
        <taxon>Tracheophyta</taxon>
        <taxon>Spermatophyta</taxon>
        <taxon>Magnoliopsida</taxon>
        <taxon>eudicotyledons</taxon>
        <taxon>Gunneridae</taxon>
        <taxon>Pentapetalae</taxon>
        <taxon>rosids</taxon>
        <taxon>malvids</taxon>
        <taxon>Malvales</taxon>
        <taxon>Malvaceae</taxon>
        <taxon>Grewioideae</taxon>
        <taxon>Apeibeae</taxon>
        <taxon>Corchorus</taxon>
    </lineage>
</organism>
<dbReference type="EMBL" id="AWWV01006194">
    <property type="protein sequence ID" value="OMP02638.1"/>
    <property type="molecule type" value="Genomic_DNA"/>
</dbReference>
<evidence type="ECO:0000313" key="1">
    <source>
        <dbReference type="EMBL" id="OMP02638.1"/>
    </source>
</evidence>
<dbReference type="Gramene" id="OMP02638">
    <property type="protein sequence ID" value="OMP02638"/>
    <property type="gene ID" value="CCACVL1_02737"/>
</dbReference>
<proteinExistence type="predicted"/>
<gene>
    <name evidence="1" type="ORF">CCACVL1_02737</name>
</gene>
<dbReference type="AlphaFoldDB" id="A0A1R3K6N1"/>
<comment type="caution">
    <text evidence="1">The sequence shown here is derived from an EMBL/GenBank/DDBJ whole genome shotgun (WGS) entry which is preliminary data.</text>
</comment>
<dbReference type="Proteomes" id="UP000188268">
    <property type="component" value="Unassembled WGS sequence"/>
</dbReference>